<dbReference type="VEuPathDB" id="FungiDB:BDV34DRAFT_229707"/>
<dbReference type="SUPFAM" id="SSF81383">
    <property type="entry name" value="F-box domain"/>
    <property type="match status" value="1"/>
</dbReference>
<proteinExistence type="predicted"/>
<evidence type="ECO:0000313" key="1">
    <source>
        <dbReference type="EMBL" id="KAB8200991.1"/>
    </source>
</evidence>
<dbReference type="InterPro" id="IPR036047">
    <property type="entry name" value="F-box-like_dom_sf"/>
</dbReference>
<organism evidence="1 2">
    <name type="scientific">Aspergillus parasiticus</name>
    <dbReference type="NCBI Taxonomy" id="5067"/>
    <lineage>
        <taxon>Eukaryota</taxon>
        <taxon>Fungi</taxon>
        <taxon>Dikarya</taxon>
        <taxon>Ascomycota</taxon>
        <taxon>Pezizomycotina</taxon>
        <taxon>Eurotiomycetes</taxon>
        <taxon>Eurotiomycetidae</taxon>
        <taxon>Eurotiales</taxon>
        <taxon>Aspergillaceae</taxon>
        <taxon>Aspergillus</taxon>
        <taxon>Aspergillus subgen. Circumdati</taxon>
    </lineage>
</organism>
<evidence type="ECO:0008006" key="3">
    <source>
        <dbReference type="Google" id="ProtNLM"/>
    </source>
</evidence>
<reference evidence="1 2" key="1">
    <citation type="submission" date="2019-04" db="EMBL/GenBank/DDBJ databases">
        <title>Fungal friends and foes A comparative genomics study of 23 Aspergillus species from section Flavi.</title>
        <authorList>
            <consortium name="DOE Joint Genome Institute"/>
            <person name="Kjaerbolling I."/>
            <person name="Vesth T.C."/>
            <person name="Frisvad J.C."/>
            <person name="Nybo J.L."/>
            <person name="Theobald S."/>
            <person name="Kildgaard S."/>
            <person name="Petersen T.I."/>
            <person name="Kuo A."/>
            <person name="Sato A."/>
            <person name="Lyhne E.K."/>
            <person name="Kogle M.E."/>
            <person name="Wiebenga A."/>
            <person name="Kun R.S."/>
            <person name="Lubbers R.J."/>
            <person name="Makela M.R."/>
            <person name="Barry K."/>
            <person name="Chovatia M."/>
            <person name="Clum A."/>
            <person name="Daum C."/>
            <person name="Haridas S."/>
            <person name="He G."/>
            <person name="LaButti K."/>
            <person name="Lipzen A."/>
            <person name="Mondo S."/>
            <person name="Pangilinan J."/>
            <person name="Riley R."/>
            <person name="Salamov A."/>
            <person name="Simmons B.A."/>
            <person name="Magnuson J.K."/>
            <person name="Henrissat B."/>
            <person name="Mortensen U.H."/>
            <person name="Larsen T.O."/>
            <person name="De vries R.P."/>
            <person name="Grigoriev I.V."/>
            <person name="Machida M."/>
            <person name="Baker S.E."/>
            <person name="Andersen M.R."/>
        </authorList>
    </citation>
    <scope>NUCLEOTIDE SEQUENCE [LARGE SCALE GENOMIC DNA]</scope>
    <source>
        <strain evidence="1 2">CBS 117618</strain>
    </source>
</reference>
<dbReference type="Proteomes" id="UP000326532">
    <property type="component" value="Unassembled WGS sequence"/>
</dbReference>
<dbReference type="OMA" id="PHVFPFH"/>
<keyword evidence="2" id="KW-1185">Reference proteome</keyword>
<gene>
    <name evidence="1" type="ORF">BDV34DRAFT_229707</name>
</gene>
<sequence>MGFHVYCAVCGSTFSGRGWISIDSDDDADCTYRGEVIGDSDLSWLEHVRALGLNPHVAAERKSFLTGEGYHDDADAIYAYAGQDPNVPTDPDEEPPYFFCAYWDYMGNHKDKPVFPFHKACYEEILLRCFKNEIFNGDILYSLFEELVHENAYRVLLLDYGEPIPLRDQYWESRKGEELLVTNPVEIPRLSKYLDELQVMVKDEMDTSRPPKMPVSPDIFDILPQELRVQIFDLLPIASVLALKAASWSMHTVRLPRRSFETDLPWLWEIHDINPFRSQKLEARLSKVIAELEEQGQYTKETVDYIPGFVNRKRIWMVCENIKDLYHNKVAESKGHVLDSSAPLAICRANLARNN</sequence>
<accession>A0A5N6D782</accession>
<dbReference type="EMBL" id="ML735029">
    <property type="protein sequence ID" value="KAB8200991.1"/>
    <property type="molecule type" value="Genomic_DNA"/>
</dbReference>
<name>A0A5N6D782_ASPPA</name>
<protein>
    <recommendedName>
        <fullName evidence="3">F-box domain-containing protein</fullName>
    </recommendedName>
</protein>
<dbReference type="AlphaFoldDB" id="A0A5N6D782"/>
<evidence type="ECO:0000313" key="2">
    <source>
        <dbReference type="Proteomes" id="UP000326532"/>
    </source>
</evidence>